<protein>
    <submittedName>
        <fullName evidence="7">RNA polymerase sigma factor</fullName>
    </submittedName>
</protein>
<evidence type="ECO:0000256" key="1">
    <source>
        <dbReference type="ARBA" id="ARBA00010641"/>
    </source>
</evidence>
<evidence type="ECO:0000259" key="5">
    <source>
        <dbReference type="Pfam" id="PF04542"/>
    </source>
</evidence>
<feature type="domain" description="RNA polymerase sigma factor 70 region 4 type 2" evidence="6">
    <location>
        <begin position="121"/>
        <end position="172"/>
    </location>
</feature>
<dbReference type="NCBIfam" id="TIGR02937">
    <property type="entry name" value="sigma70-ECF"/>
    <property type="match status" value="1"/>
</dbReference>
<comment type="similarity">
    <text evidence="1">Belongs to the sigma-70 factor family. ECF subfamily.</text>
</comment>
<dbReference type="Gene3D" id="1.10.1740.10">
    <property type="match status" value="1"/>
</dbReference>
<evidence type="ECO:0000256" key="3">
    <source>
        <dbReference type="ARBA" id="ARBA00023082"/>
    </source>
</evidence>
<dbReference type="Gene3D" id="1.10.10.10">
    <property type="entry name" value="Winged helix-like DNA-binding domain superfamily/Winged helix DNA-binding domain"/>
    <property type="match status" value="1"/>
</dbReference>
<keyword evidence="3" id="KW-0731">Sigma factor</keyword>
<evidence type="ECO:0000259" key="6">
    <source>
        <dbReference type="Pfam" id="PF08281"/>
    </source>
</evidence>
<dbReference type="InterPro" id="IPR013325">
    <property type="entry name" value="RNA_pol_sigma_r2"/>
</dbReference>
<dbReference type="SUPFAM" id="SSF88659">
    <property type="entry name" value="Sigma3 and sigma4 domains of RNA polymerase sigma factors"/>
    <property type="match status" value="1"/>
</dbReference>
<evidence type="ECO:0000313" key="7">
    <source>
        <dbReference type="EMBL" id="MDN5211321.1"/>
    </source>
</evidence>
<organism evidence="7 8">
    <name type="scientific">Agaribacillus aureus</name>
    <dbReference type="NCBI Taxonomy" id="3051825"/>
    <lineage>
        <taxon>Bacteria</taxon>
        <taxon>Pseudomonadati</taxon>
        <taxon>Bacteroidota</taxon>
        <taxon>Cytophagia</taxon>
        <taxon>Cytophagales</taxon>
        <taxon>Splendidivirgaceae</taxon>
        <taxon>Agaribacillus</taxon>
    </lineage>
</organism>
<proteinExistence type="inferred from homology"/>
<dbReference type="InterPro" id="IPR014284">
    <property type="entry name" value="RNA_pol_sigma-70_dom"/>
</dbReference>
<keyword evidence="2" id="KW-0805">Transcription regulation</keyword>
<dbReference type="CDD" id="cd06171">
    <property type="entry name" value="Sigma70_r4"/>
    <property type="match status" value="1"/>
</dbReference>
<dbReference type="InterPro" id="IPR036388">
    <property type="entry name" value="WH-like_DNA-bd_sf"/>
</dbReference>
<gene>
    <name evidence="7" type="ORF">QQ020_04640</name>
</gene>
<dbReference type="SUPFAM" id="SSF88946">
    <property type="entry name" value="Sigma2 domain of RNA polymerase sigma factors"/>
    <property type="match status" value="1"/>
</dbReference>
<dbReference type="RefSeq" id="WP_346756656.1">
    <property type="nucleotide sequence ID" value="NZ_JAUJEB010000001.1"/>
</dbReference>
<dbReference type="InterPro" id="IPR007627">
    <property type="entry name" value="RNA_pol_sigma70_r2"/>
</dbReference>
<dbReference type="InterPro" id="IPR013324">
    <property type="entry name" value="RNA_pol_sigma_r3/r4-like"/>
</dbReference>
<dbReference type="Pfam" id="PF04542">
    <property type="entry name" value="Sigma70_r2"/>
    <property type="match status" value="1"/>
</dbReference>
<feature type="domain" description="RNA polymerase sigma-70 region 2" evidence="5">
    <location>
        <begin position="27"/>
        <end position="93"/>
    </location>
</feature>
<dbReference type="PANTHER" id="PTHR43133">
    <property type="entry name" value="RNA POLYMERASE ECF-TYPE SIGMA FACTO"/>
    <property type="match status" value="1"/>
</dbReference>
<keyword evidence="4" id="KW-0804">Transcription</keyword>
<evidence type="ECO:0000256" key="4">
    <source>
        <dbReference type="ARBA" id="ARBA00023163"/>
    </source>
</evidence>
<keyword evidence="8" id="KW-1185">Reference proteome</keyword>
<dbReference type="Pfam" id="PF08281">
    <property type="entry name" value="Sigma70_r4_2"/>
    <property type="match status" value="1"/>
</dbReference>
<sequence length="189" mass="21849">MDFDNKNIVNALINGCKKGDRKAQKKLYRMLYPYTMSICLRYSNGEDEAKEILNDGFLKVFTKIDQHSPGQSFKAWVRRIMVNTSIDHYRKHNHFRHMLEITKADSEVINPEVVEQFSVDEILKMVQKLPPAYQIVFNLFVIEGYNHREISEKLGISEGTSKSNLAKARMKLKAMLEVNKTEGLSIYGS</sequence>
<dbReference type="InterPro" id="IPR013249">
    <property type="entry name" value="RNA_pol_sigma70_r4_t2"/>
</dbReference>
<dbReference type="Proteomes" id="UP001172083">
    <property type="component" value="Unassembled WGS sequence"/>
</dbReference>
<name>A0ABT8L237_9BACT</name>
<evidence type="ECO:0000313" key="8">
    <source>
        <dbReference type="Proteomes" id="UP001172083"/>
    </source>
</evidence>
<comment type="caution">
    <text evidence="7">The sequence shown here is derived from an EMBL/GenBank/DDBJ whole genome shotgun (WGS) entry which is preliminary data.</text>
</comment>
<dbReference type="EMBL" id="JAUJEB010000001">
    <property type="protein sequence ID" value="MDN5211321.1"/>
    <property type="molecule type" value="Genomic_DNA"/>
</dbReference>
<accession>A0ABT8L237</accession>
<reference evidence="7" key="1">
    <citation type="submission" date="2023-06" db="EMBL/GenBank/DDBJ databases">
        <title>Genomic of Agaribacillus aureum.</title>
        <authorList>
            <person name="Wang G."/>
        </authorList>
    </citation>
    <scope>NUCLEOTIDE SEQUENCE</scope>
    <source>
        <strain evidence="7">BMA12</strain>
    </source>
</reference>
<dbReference type="PANTHER" id="PTHR43133:SF46">
    <property type="entry name" value="RNA POLYMERASE SIGMA-70 FACTOR ECF SUBFAMILY"/>
    <property type="match status" value="1"/>
</dbReference>
<evidence type="ECO:0000256" key="2">
    <source>
        <dbReference type="ARBA" id="ARBA00023015"/>
    </source>
</evidence>
<dbReference type="InterPro" id="IPR039425">
    <property type="entry name" value="RNA_pol_sigma-70-like"/>
</dbReference>